<feature type="region of interest" description="Disordered" evidence="4">
    <location>
        <begin position="973"/>
        <end position="1012"/>
    </location>
</feature>
<organism evidence="7 8">
    <name type="scientific">Folsomia candida</name>
    <name type="common">Springtail</name>
    <dbReference type="NCBI Taxonomy" id="158441"/>
    <lineage>
        <taxon>Eukaryota</taxon>
        <taxon>Metazoa</taxon>
        <taxon>Ecdysozoa</taxon>
        <taxon>Arthropoda</taxon>
        <taxon>Hexapoda</taxon>
        <taxon>Collembola</taxon>
        <taxon>Entomobryomorpha</taxon>
        <taxon>Isotomoidea</taxon>
        <taxon>Isotomidae</taxon>
        <taxon>Proisotominae</taxon>
        <taxon>Folsomia</taxon>
    </lineage>
</organism>
<protein>
    <submittedName>
        <fullName evidence="7">Putative ubiquitin-like-specific protease 1B</fullName>
    </submittedName>
</protein>
<name>A0A226EEL1_FOLCA</name>
<dbReference type="GO" id="GO:0008234">
    <property type="term" value="F:cysteine-type peptidase activity"/>
    <property type="evidence" value="ECO:0007669"/>
    <property type="project" value="InterPro"/>
</dbReference>
<keyword evidence="3" id="KW-0378">Hydrolase</keyword>
<dbReference type="EMBL" id="LNIX01000004">
    <property type="protein sequence ID" value="OXA55829.1"/>
    <property type="molecule type" value="Genomic_DNA"/>
</dbReference>
<keyword evidence="8" id="KW-1185">Reference proteome</keyword>
<evidence type="ECO:0000256" key="2">
    <source>
        <dbReference type="ARBA" id="ARBA00022670"/>
    </source>
</evidence>
<proteinExistence type="inferred from homology"/>
<evidence type="ECO:0000256" key="5">
    <source>
        <dbReference type="SAM" id="SignalP"/>
    </source>
</evidence>
<dbReference type="InterPro" id="IPR038765">
    <property type="entry name" value="Papain-like_cys_pep_sf"/>
</dbReference>
<evidence type="ECO:0000313" key="8">
    <source>
        <dbReference type="Proteomes" id="UP000198287"/>
    </source>
</evidence>
<dbReference type="PROSITE" id="PS50600">
    <property type="entry name" value="ULP_PROTEASE"/>
    <property type="match status" value="1"/>
</dbReference>
<evidence type="ECO:0000313" key="7">
    <source>
        <dbReference type="EMBL" id="OXA55829.1"/>
    </source>
</evidence>
<dbReference type="GO" id="GO:0006508">
    <property type="term" value="P:proteolysis"/>
    <property type="evidence" value="ECO:0007669"/>
    <property type="project" value="UniProtKB-KW"/>
</dbReference>
<dbReference type="Gene3D" id="3.40.395.10">
    <property type="entry name" value="Adenoviral Proteinase, Chain A"/>
    <property type="match status" value="1"/>
</dbReference>
<feature type="region of interest" description="Disordered" evidence="4">
    <location>
        <begin position="259"/>
        <end position="280"/>
    </location>
</feature>
<comment type="caution">
    <text evidence="7">The sequence shown here is derived from an EMBL/GenBank/DDBJ whole genome shotgun (WGS) entry which is preliminary data.</text>
</comment>
<evidence type="ECO:0000256" key="1">
    <source>
        <dbReference type="ARBA" id="ARBA00005234"/>
    </source>
</evidence>
<keyword evidence="2 7" id="KW-0645">Protease</keyword>
<dbReference type="Proteomes" id="UP000198287">
    <property type="component" value="Unassembled WGS sequence"/>
</dbReference>
<accession>A0A226EEL1</accession>
<feature type="domain" description="Ubiquitin-like protease family profile" evidence="6">
    <location>
        <begin position="1"/>
        <end position="124"/>
    </location>
</feature>
<feature type="region of interest" description="Disordered" evidence="4">
    <location>
        <begin position="866"/>
        <end position="886"/>
    </location>
</feature>
<dbReference type="Pfam" id="PF02902">
    <property type="entry name" value="Peptidase_C48"/>
    <property type="match status" value="1"/>
</dbReference>
<feature type="compositionally biased region" description="Polar residues" evidence="4">
    <location>
        <begin position="973"/>
        <end position="984"/>
    </location>
</feature>
<feature type="chain" id="PRO_5012398167" evidence="5">
    <location>
        <begin position="19"/>
        <end position="1012"/>
    </location>
</feature>
<dbReference type="InterPro" id="IPR003653">
    <property type="entry name" value="Peptidase_C48_C"/>
</dbReference>
<keyword evidence="5" id="KW-0732">Signal</keyword>
<evidence type="ECO:0000256" key="4">
    <source>
        <dbReference type="SAM" id="MobiDB-lite"/>
    </source>
</evidence>
<dbReference type="AlphaFoldDB" id="A0A226EEL1"/>
<reference evidence="7 8" key="1">
    <citation type="submission" date="2015-12" db="EMBL/GenBank/DDBJ databases">
        <title>The genome of Folsomia candida.</title>
        <authorList>
            <person name="Faddeeva A."/>
            <person name="Derks M.F."/>
            <person name="Anvar Y."/>
            <person name="Smit S."/>
            <person name="Van Straalen N."/>
            <person name="Roelofs D."/>
        </authorList>
    </citation>
    <scope>NUCLEOTIDE SEQUENCE [LARGE SCALE GENOMIC DNA]</scope>
    <source>
        <strain evidence="7 8">VU population</strain>
        <tissue evidence="7">Whole body</tissue>
    </source>
</reference>
<gene>
    <name evidence="7" type="ORF">Fcan01_09652</name>
</gene>
<feature type="compositionally biased region" description="Polar residues" evidence="4">
    <location>
        <begin position="266"/>
        <end position="275"/>
    </location>
</feature>
<evidence type="ECO:0000256" key="3">
    <source>
        <dbReference type="ARBA" id="ARBA00022801"/>
    </source>
</evidence>
<feature type="signal peptide" evidence="5">
    <location>
        <begin position="1"/>
        <end position="18"/>
    </location>
</feature>
<comment type="similarity">
    <text evidence="1">Belongs to the peptidase C48 family.</text>
</comment>
<evidence type="ECO:0000259" key="6">
    <source>
        <dbReference type="PROSITE" id="PS50600"/>
    </source>
</evidence>
<sequence>MRTTRLIFICLLDPLLFSESIKTPTLFHQIDIQRGQVFNIQHHNNHWLLHHVNFEQRSIQHFDSLPGTIPHVKIKEHEDQLMMMFRIRYGIPINSWNCRGSVDVPRQMDSFSCGDFCLAYIQELLRGDSAQTNLIDPLEVPTRRPRMAMDLLKNDVNGRAMLSAEPELAEEIRTGRILLLLHRREIVRTTKEFLRQVEQELEENPATDVLVSRKTSLEKQIKEALNTVLPPGEYYLDSGYIVTQPRTNESGLTQPTKRAKLDDVSGDSTCNTPSATDAIGRPRNAARGYIHETPDGVRYKARGAKPGMTNWDRMCCTKDCPRFANGNKCNSCAHGRQPNKVHPRGKQRGFVYEDDDGVRWKFNGTVFQAMCSTQNCPRLAHAYANGKCNSCAHSKKPFLQHPNKGVQRFKGYEYEDNNGIRWRISGSNKFHKLCSNKPCPRFAQGDKFNLNLTKLGIIGGQATNKGRTPEINNMDLSTPTRMVFDGDADIAEVGLITHSYVVGVGLYPGNEAMIYALPWSTPNNDPAGIICLFTHLEDTGKAAKKHVDAEGCTDRYLKRAKWTPDTENALPLCLAPNDKKYQYKFYTRSQLGGDISTIVRPRRNMLTKEDKNIVNEAIRSNLQKLPQTTLYKMSKMEFWKNDDVFQATLKTTPRRSKIVLEAILKDVDDTIADGAWRDAEEEEDEISEDDTDAKIYVMRWINLNGVAAGVVCLLTTLEDREEAAKQHVSIEQCTDRFLKFAKWTPDTKNTVELCKAPGPKKYQYKFFARFMMGGCISTFTRPSENILTPKDKNVIVSAILDNLEHLPNPTLYKMSQMDFWKQQQQVYLCEINKVNMKNHVFNQSTTRERNTPTPCLNLTRTSFTFRNSKNTPTHRNKSTKSGFIPSTPVGDTEVDTKVDADVILILIRSGIGYALPKHLLDKLNKNWKKVKQQNFLFPEKRKTSLEKQIKDAINTILPPGEYYLDSGYRVTQSSTNESGLTQATKRAKLTEDSTHNTHPVTDGMARPRNATR</sequence>
<dbReference type="SUPFAM" id="SSF54001">
    <property type="entry name" value="Cysteine proteinases"/>
    <property type="match status" value="1"/>
</dbReference>